<dbReference type="Pfam" id="PF00881">
    <property type="entry name" value="Nitroreductase"/>
    <property type="match status" value="1"/>
</dbReference>
<evidence type="ECO:0000256" key="1">
    <source>
        <dbReference type="ARBA" id="ARBA00001917"/>
    </source>
</evidence>
<dbReference type="PANTHER" id="PTHR43673:SF2">
    <property type="entry name" value="NITROREDUCTASE"/>
    <property type="match status" value="1"/>
</dbReference>
<keyword evidence="5" id="KW-0521">NADP</keyword>
<evidence type="ECO:0000313" key="8">
    <source>
        <dbReference type="Proteomes" id="UP000251241"/>
    </source>
</evidence>
<comment type="cofactor">
    <cofactor evidence="1">
        <name>FMN</name>
        <dbReference type="ChEBI" id="CHEBI:58210"/>
    </cofactor>
</comment>
<keyword evidence="4" id="KW-0288">FMN</keyword>
<dbReference type="Gene3D" id="3.40.109.10">
    <property type="entry name" value="NADH Oxidase"/>
    <property type="match status" value="1"/>
</dbReference>
<gene>
    <name evidence="7" type="ORF">NCTC11343_05195</name>
</gene>
<sequence length="211" mass="23851">MALLDTLEWRYATKKYDPTKKVAQEDLDKILEAARMAPSSSGLQQFRVIVITNQELKEKIVPVAWGQQIVADSSHLLVFAGWDRYTDERIDKTFDKMNTLRGLPLDSTDEYKNRLKGQLASFTEEQQAAHAAKQAYIAFGLAIAQAAELGVDATPMEGFSNAELDELLGLDKLGLKSAVMLPLGYRMEEQDWLLKLKKFRLPKEEFLIELA</sequence>
<comment type="similarity">
    <text evidence="2">Belongs to the nitroreductase family.</text>
</comment>
<dbReference type="Proteomes" id="UP000251241">
    <property type="component" value="Unassembled WGS sequence"/>
</dbReference>
<evidence type="ECO:0000256" key="6">
    <source>
        <dbReference type="ARBA" id="ARBA00023002"/>
    </source>
</evidence>
<keyword evidence="3" id="KW-0285">Flavoprotein</keyword>
<evidence type="ECO:0000256" key="4">
    <source>
        <dbReference type="ARBA" id="ARBA00022643"/>
    </source>
</evidence>
<dbReference type="SUPFAM" id="SSF55469">
    <property type="entry name" value="FMN-dependent nitroreductase-like"/>
    <property type="match status" value="1"/>
</dbReference>
<proteinExistence type="inferred from homology"/>
<protein>
    <submittedName>
        <fullName evidence="7">NAD(P)H nitroreductase SAV2523</fullName>
        <ecNumber evidence="7">1.-.-.-</ecNumber>
    </submittedName>
</protein>
<evidence type="ECO:0000256" key="5">
    <source>
        <dbReference type="ARBA" id="ARBA00022857"/>
    </source>
</evidence>
<dbReference type="InterPro" id="IPR000415">
    <property type="entry name" value="Nitroreductase-like"/>
</dbReference>
<reference evidence="7 8" key="1">
    <citation type="submission" date="2018-06" db="EMBL/GenBank/DDBJ databases">
        <authorList>
            <consortium name="Pathogen Informatics"/>
            <person name="Doyle S."/>
        </authorList>
    </citation>
    <scope>NUCLEOTIDE SEQUENCE [LARGE SCALE GENOMIC DNA]</scope>
    <source>
        <strain evidence="7 8">NCTC11343</strain>
    </source>
</reference>
<dbReference type="CDD" id="cd02149">
    <property type="entry name" value="NfsB-like"/>
    <property type="match status" value="1"/>
</dbReference>
<accession>A0A2X2JK32</accession>
<evidence type="ECO:0000313" key="7">
    <source>
        <dbReference type="EMBL" id="SPZ94278.1"/>
    </source>
</evidence>
<dbReference type="AlphaFoldDB" id="A0A2X2JK32"/>
<organism evidence="7 8">
    <name type="scientific">Sphingobacterium multivorum</name>
    <dbReference type="NCBI Taxonomy" id="28454"/>
    <lineage>
        <taxon>Bacteria</taxon>
        <taxon>Pseudomonadati</taxon>
        <taxon>Bacteroidota</taxon>
        <taxon>Sphingobacteriia</taxon>
        <taxon>Sphingobacteriales</taxon>
        <taxon>Sphingobacteriaceae</taxon>
        <taxon>Sphingobacterium</taxon>
    </lineage>
</organism>
<dbReference type="EC" id="1.-.-.-" evidence="7"/>
<dbReference type="PANTHER" id="PTHR43673">
    <property type="entry name" value="NAD(P)H NITROREDUCTASE YDGI-RELATED"/>
    <property type="match status" value="1"/>
</dbReference>
<dbReference type="InterPro" id="IPR029479">
    <property type="entry name" value="Nitroreductase"/>
</dbReference>
<dbReference type="GeneID" id="97180032"/>
<evidence type="ECO:0000256" key="3">
    <source>
        <dbReference type="ARBA" id="ARBA00022630"/>
    </source>
</evidence>
<dbReference type="InterPro" id="IPR033878">
    <property type="entry name" value="NfsB-like"/>
</dbReference>
<name>A0A2X2JK32_SPHMU</name>
<evidence type="ECO:0000256" key="2">
    <source>
        <dbReference type="ARBA" id="ARBA00007118"/>
    </source>
</evidence>
<dbReference type="EMBL" id="UAUU01000011">
    <property type="protein sequence ID" value="SPZ94278.1"/>
    <property type="molecule type" value="Genomic_DNA"/>
</dbReference>
<dbReference type="RefSeq" id="WP_070565384.1">
    <property type="nucleotide sequence ID" value="NZ_CP069793.1"/>
</dbReference>
<keyword evidence="6 7" id="KW-0560">Oxidoreductase</keyword>
<dbReference type="GO" id="GO:0016491">
    <property type="term" value="F:oxidoreductase activity"/>
    <property type="evidence" value="ECO:0007669"/>
    <property type="project" value="UniProtKB-KW"/>
</dbReference>